<feature type="compositionally biased region" description="Polar residues" evidence="1">
    <location>
        <begin position="446"/>
        <end position="460"/>
    </location>
</feature>
<dbReference type="Proteomes" id="UP001195769">
    <property type="component" value="Unassembled WGS sequence"/>
</dbReference>
<dbReference type="RefSeq" id="XP_041224370.1">
    <property type="nucleotide sequence ID" value="XM_041377140.1"/>
</dbReference>
<feature type="compositionally biased region" description="Basic and acidic residues" evidence="1">
    <location>
        <begin position="523"/>
        <end position="545"/>
    </location>
</feature>
<dbReference type="AlphaFoldDB" id="A0AAD4E310"/>
<feature type="region of interest" description="Disordered" evidence="1">
    <location>
        <begin position="289"/>
        <end position="334"/>
    </location>
</feature>
<evidence type="ECO:0000256" key="1">
    <source>
        <dbReference type="SAM" id="MobiDB-lite"/>
    </source>
</evidence>
<feature type="compositionally biased region" description="Polar residues" evidence="1">
    <location>
        <begin position="318"/>
        <end position="334"/>
    </location>
</feature>
<evidence type="ECO:0000313" key="2">
    <source>
        <dbReference type="EMBL" id="KAG1898794.1"/>
    </source>
</evidence>
<organism evidence="2 3">
    <name type="scientific">Suillus fuscotomentosus</name>
    <dbReference type="NCBI Taxonomy" id="1912939"/>
    <lineage>
        <taxon>Eukaryota</taxon>
        <taxon>Fungi</taxon>
        <taxon>Dikarya</taxon>
        <taxon>Basidiomycota</taxon>
        <taxon>Agaricomycotina</taxon>
        <taxon>Agaricomycetes</taxon>
        <taxon>Agaricomycetidae</taxon>
        <taxon>Boletales</taxon>
        <taxon>Suillineae</taxon>
        <taxon>Suillaceae</taxon>
        <taxon>Suillus</taxon>
    </lineage>
</organism>
<comment type="caution">
    <text evidence="2">The sequence shown here is derived from an EMBL/GenBank/DDBJ whole genome shotgun (WGS) entry which is preliminary data.</text>
</comment>
<gene>
    <name evidence="2" type="ORF">F5891DRAFT_981683</name>
</gene>
<keyword evidence="3" id="KW-1185">Reference proteome</keyword>
<name>A0AAD4E310_9AGAM</name>
<evidence type="ECO:0000313" key="3">
    <source>
        <dbReference type="Proteomes" id="UP001195769"/>
    </source>
</evidence>
<protein>
    <submittedName>
        <fullName evidence="2">Uncharacterized protein</fullName>
    </submittedName>
</protein>
<reference evidence="2" key="1">
    <citation type="journal article" date="2020" name="New Phytol.">
        <title>Comparative genomics reveals dynamic genome evolution in host specialist ectomycorrhizal fungi.</title>
        <authorList>
            <person name="Lofgren L.A."/>
            <person name="Nguyen N.H."/>
            <person name="Vilgalys R."/>
            <person name="Ruytinx J."/>
            <person name="Liao H.L."/>
            <person name="Branco S."/>
            <person name="Kuo A."/>
            <person name="LaButti K."/>
            <person name="Lipzen A."/>
            <person name="Andreopoulos W."/>
            <person name="Pangilinan J."/>
            <person name="Riley R."/>
            <person name="Hundley H."/>
            <person name="Na H."/>
            <person name="Barry K."/>
            <person name="Grigoriev I.V."/>
            <person name="Stajich J.E."/>
            <person name="Kennedy P.G."/>
        </authorList>
    </citation>
    <scope>NUCLEOTIDE SEQUENCE</scope>
    <source>
        <strain evidence="2">FC203</strain>
    </source>
</reference>
<feature type="region of interest" description="Disordered" evidence="1">
    <location>
        <begin position="439"/>
        <end position="545"/>
    </location>
</feature>
<dbReference type="GeneID" id="64671438"/>
<sequence>MTKSKNSMAPPRWTSVEQEAWLQPWYEKFKAKQGEKSKNYKNFFADLCEQWFEEFPEPRPGHITQVGPLTLMEMGAAHDARKTPRRFKIGQKGKGKYNDITECKKPTHMLQEQEAYSKLFYTTHVQPTVKGSLEKAAQEHRTLTNGKHVALVKKETAMLYAQESPDIKDQVKQYLEDQKQQRIQDKQIGRRQMCVAPYHQLTSASKRNLDKLVAVANSFLKGLAEATGMSFSLLAGGPSPEALGAIDIYSFHVGQTKLGNNFSTAYPGFDAGVMEPFQDFLHRVYPEAGVSSPQQQEGSSGTGGDTRDSSSHLDIYKSGSTSGSVSNALSTGDNHSQWRLCPPLPPLHGTCDDWTPPDLDIFLSNLDVQMGLEPLAGASEINTLTMVPLPPASPFTASTATLPPGTSSSILPAISHTPQLDTTSTPPPDTILNTLPTISHIPPPVTTSGHPPDTSSSAESLTGKLPLSSTTPSFDMDPLAPTPGSDRLDDIDINDGPVLETRRTKHIPKPSTHNNTANAIGASRKENKHPQAEMSSDHGSKRAKV</sequence>
<feature type="compositionally biased region" description="Basic and acidic residues" evidence="1">
    <location>
        <begin position="305"/>
        <end position="315"/>
    </location>
</feature>
<proteinExistence type="predicted"/>
<accession>A0AAD4E310</accession>
<dbReference type="EMBL" id="JABBWK010000037">
    <property type="protein sequence ID" value="KAG1898794.1"/>
    <property type="molecule type" value="Genomic_DNA"/>
</dbReference>